<feature type="transmembrane region" description="Helical" evidence="11">
    <location>
        <begin position="6"/>
        <end position="25"/>
    </location>
</feature>
<keyword evidence="3 9" id="KW-1003">Cell membrane</keyword>
<keyword evidence="6 9" id="KW-1133">Transmembrane helix</keyword>
<comment type="similarity">
    <text evidence="9">Belongs to the TatB family.</text>
</comment>
<feature type="compositionally biased region" description="Low complexity" evidence="10">
    <location>
        <begin position="188"/>
        <end position="262"/>
    </location>
</feature>
<keyword evidence="2 9" id="KW-0813">Transport</keyword>
<evidence type="ECO:0000256" key="2">
    <source>
        <dbReference type="ARBA" id="ARBA00022448"/>
    </source>
</evidence>
<name>A0ABS6WQ90_9HYPH</name>
<comment type="caution">
    <text evidence="12">The sequence shown here is derived from an EMBL/GenBank/DDBJ whole genome shotgun (WGS) entry which is preliminary data.</text>
</comment>
<gene>
    <name evidence="9 12" type="primary">tatB</name>
    <name evidence="12" type="ORF">KY465_12610</name>
</gene>
<dbReference type="HAMAP" id="MF_00237">
    <property type="entry name" value="TatB"/>
    <property type="match status" value="1"/>
</dbReference>
<evidence type="ECO:0000313" key="12">
    <source>
        <dbReference type="EMBL" id="MBW3098123.1"/>
    </source>
</evidence>
<evidence type="ECO:0000256" key="4">
    <source>
        <dbReference type="ARBA" id="ARBA00022692"/>
    </source>
</evidence>
<keyword evidence="8 9" id="KW-0472">Membrane</keyword>
<dbReference type="PANTHER" id="PTHR33162:SF1">
    <property type="entry name" value="SEC-INDEPENDENT PROTEIN TRANSLOCASE PROTEIN TATA, CHLOROPLASTIC"/>
    <property type="match status" value="1"/>
</dbReference>
<keyword evidence="13" id="KW-1185">Reference proteome</keyword>
<evidence type="ECO:0000256" key="6">
    <source>
        <dbReference type="ARBA" id="ARBA00022989"/>
    </source>
</evidence>
<evidence type="ECO:0000256" key="8">
    <source>
        <dbReference type="ARBA" id="ARBA00023136"/>
    </source>
</evidence>
<evidence type="ECO:0000256" key="7">
    <source>
        <dbReference type="ARBA" id="ARBA00023010"/>
    </source>
</evidence>
<evidence type="ECO:0000313" key="13">
    <source>
        <dbReference type="Proteomes" id="UP001430804"/>
    </source>
</evidence>
<evidence type="ECO:0000256" key="3">
    <source>
        <dbReference type="ARBA" id="ARBA00022475"/>
    </source>
</evidence>
<comment type="function">
    <text evidence="9">Part of the twin-arginine translocation (Tat) system that transports large folded proteins containing a characteristic twin-arginine motif in their signal peptide across membranes. Together with TatC, TatB is part of a receptor directly interacting with Tat signal peptides. TatB may form an oligomeric binding site that transiently accommodates folded Tat precursor proteins before their translocation.</text>
</comment>
<proteinExistence type="inferred from homology"/>
<sequence length="268" mass="26717">MFDIGWPELMVVAIVLIIVVGPKDLPGMLRSFGRTTKKLRAMAGDFRGQLDEALRDAELDDVRKTISDARSLNPMNQIRDAVNPLKQAGRDIRADLEKSVKSDTPVAVPDPGIALADGPPEFPAPSDKEKASPAGSDAAGGATSTAKAKAKPGAKAGATASSPAKKPAAKTSAAKTSAAKRGGGRAGQGTSAASKSSAAKSTTSRPSAPAASAKPSGSKPSGTKATGKSAPKASTSKPAARSAGAAGAKKSAASARKPAAARAAKDKT</sequence>
<organism evidence="12 13">
    <name type="scientific">Pseudohoeflea coraliihabitans</name>
    <dbReference type="NCBI Taxonomy" id="2860393"/>
    <lineage>
        <taxon>Bacteria</taxon>
        <taxon>Pseudomonadati</taxon>
        <taxon>Pseudomonadota</taxon>
        <taxon>Alphaproteobacteria</taxon>
        <taxon>Hyphomicrobiales</taxon>
        <taxon>Rhizobiaceae</taxon>
        <taxon>Pseudohoeflea</taxon>
    </lineage>
</organism>
<feature type="compositionally biased region" description="Low complexity" evidence="10">
    <location>
        <begin position="132"/>
        <end position="180"/>
    </location>
</feature>
<dbReference type="EMBL" id="JAHWQX010000003">
    <property type="protein sequence ID" value="MBW3098123.1"/>
    <property type="molecule type" value="Genomic_DNA"/>
</dbReference>
<dbReference type="NCBIfam" id="TIGR01410">
    <property type="entry name" value="tatB"/>
    <property type="match status" value="1"/>
</dbReference>
<comment type="subcellular location">
    <subcellularLocation>
        <location evidence="9">Cell membrane</location>
        <topology evidence="9">Single-pass membrane protein</topology>
    </subcellularLocation>
    <subcellularLocation>
        <location evidence="1">Membrane</location>
        <topology evidence="1">Single-pass membrane protein</topology>
    </subcellularLocation>
</comment>
<keyword evidence="4 9" id="KW-0812">Transmembrane</keyword>
<keyword evidence="5 9" id="KW-0653">Protein transport</keyword>
<dbReference type="Pfam" id="PF02416">
    <property type="entry name" value="TatA_B_E"/>
    <property type="match status" value="1"/>
</dbReference>
<dbReference type="RefSeq" id="WP_219202054.1">
    <property type="nucleotide sequence ID" value="NZ_JAHWQX010000003.1"/>
</dbReference>
<evidence type="ECO:0000256" key="1">
    <source>
        <dbReference type="ARBA" id="ARBA00004167"/>
    </source>
</evidence>
<evidence type="ECO:0000256" key="11">
    <source>
        <dbReference type="SAM" id="Phobius"/>
    </source>
</evidence>
<protein>
    <recommendedName>
        <fullName evidence="9">Sec-independent protein translocase protein TatB</fullName>
    </recommendedName>
</protein>
<feature type="region of interest" description="Disordered" evidence="10">
    <location>
        <begin position="96"/>
        <end position="268"/>
    </location>
</feature>
<dbReference type="PANTHER" id="PTHR33162">
    <property type="entry name" value="SEC-INDEPENDENT PROTEIN TRANSLOCASE PROTEIN TATA, CHLOROPLASTIC"/>
    <property type="match status" value="1"/>
</dbReference>
<accession>A0ABS6WQ90</accession>
<reference evidence="12" key="1">
    <citation type="submission" date="2021-07" db="EMBL/GenBank/DDBJ databases">
        <title>Pseudohoeflea marina sp. nov. a polyhydroxyalcanoate-producing bacterium.</title>
        <authorList>
            <person name="Zheng W."/>
            <person name="Yu S."/>
            <person name="Huang Y."/>
        </authorList>
    </citation>
    <scope>NUCLEOTIDE SEQUENCE</scope>
    <source>
        <strain evidence="12">DP4N28-3</strain>
    </source>
</reference>
<comment type="subunit">
    <text evidence="9">The Tat system comprises two distinct complexes: a TatABC complex, containing multiple copies of TatA, TatB and TatC subunits, and a separate TatA complex, containing only TatA subunits. Substrates initially bind to the TatABC complex, which probably triggers association of the separate TatA complex to form the active translocon.</text>
</comment>
<dbReference type="InterPro" id="IPR018448">
    <property type="entry name" value="TatB"/>
</dbReference>
<dbReference type="InterPro" id="IPR003369">
    <property type="entry name" value="TatA/B/E"/>
</dbReference>
<evidence type="ECO:0000256" key="5">
    <source>
        <dbReference type="ARBA" id="ARBA00022927"/>
    </source>
</evidence>
<evidence type="ECO:0000256" key="9">
    <source>
        <dbReference type="HAMAP-Rule" id="MF_00237"/>
    </source>
</evidence>
<keyword evidence="7 9" id="KW-0811">Translocation</keyword>
<dbReference type="Proteomes" id="UP001430804">
    <property type="component" value="Unassembled WGS sequence"/>
</dbReference>
<evidence type="ECO:0000256" key="10">
    <source>
        <dbReference type="SAM" id="MobiDB-lite"/>
    </source>
</evidence>